<evidence type="ECO:0000259" key="1">
    <source>
        <dbReference type="Pfam" id="PF05618"/>
    </source>
</evidence>
<organism evidence="2 3">
    <name type="scientific">Agrococcus carbonis</name>
    <dbReference type="NCBI Taxonomy" id="684552"/>
    <lineage>
        <taxon>Bacteria</taxon>
        <taxon>Bacillati</taxon>
        <taxon>Actinomycetota</taxon>
        <taxon>Actinomycetes</taxon>
        <taxon>Micrococcales</taxon>
        <taxon>Microbacteriaceae</taxon>
        <taxon>Agrococcus</taxon>
    </lineage>
</organism>
<evidence type="ECO:0000313" key="3">
    <source>
        <dbReference type="Proteomes" id="UP000199649"/>
    </source>
</evidence>
<dbReference type="PANTHER" id="PTHR38037:SF1">
    <property type="entry name" value="ATP-DEPENDENT ZINC PROTEASE DOMAIN-CONTAINING PROTEIN-RELATED"/>
    <property type="match status" value="1"/>
</dbReference>
<dbReference type="Gene3D" id="2.40.70.10">
    <property type="entry name" value="Acid Proteases"/>
    <property type="match status" value="1"/>
</dbReference>
<sequence>MGGDHPGRPEVAGWREWVGLPDLGIAHVKAKLDTGARSSALHAFAIEEFARDGADWVRFSVHPWQRSDDDAVPVEWPVHDRRLIRSSTGHEQERIVIRTAIALLGRPITTEVTLARRDEMGFRMLVGREALRQGFVVDSARSYRGGRPERSVRLRNRGRHAGHER</sequence>
<dbReference type="RefSeq" id="WP_092665757.1">
    <property type="nucleotide sequence ID" value="NZ_LT629734.1"/>
</dbReference>
<dbReference type="SUPFAM" id="SSF50630">
    <property type="entry name" value="Acid proteases"/>
    <property type="match status" value="1"/>
</dbReference>
<gene>
    <name evidence="2" type="ORF">SAMN04489719_0725</name>
</gene>
<protein>
    <submittedName>
        <fullName evidence="2">Uncharacterized conserved protein</fullName>
    </submittedName>
</protein>
<evidence type="ECO:0000313" key="2">
    <source>
        <dbReference type="EMBL" id="SDR77200.1"/>
    </source>
</evidence>
<name>A0A1H1LS64_9MICO</name>
<dbReference type="PANTHER" id="PTHR38037">
    <property type="entry name" value="ZN_PROTEASE DOMAIN-CONTAINING PROTEIN"/>
    <property type="match status" value="1"/>
</dbReference>
<dbReference type="InterPro" id="IPR008503">
    <property type="entry name" value="Asp_endopeptidase"/>
</dbReference>
<dbReference type="OrthoDB" id="9782977at2"/>
<keyword evidence="3" id="KW-1185">Reference proteome</keyword>
<dbReference type="EMBL" id="LT629734">
    <property type="protein sequence ID" value="SDR77200.1"/>
    <property type="molecule type" value="Genomic_DNA"/>
</dbReference>
<dbReference type="STRING" id="684552.SAMN04489719_0725"/>
<accession>A0A1H1LS64</accession>
<dbReference type="Proteomes" id="UP000199649">
    <property type="component" value="Chromosome I"/>
</dbReference>
<reference evidence="3" key="1">
    <citation type="submission" date="2016-10" db="EMBL/GenBank/DDBJ databases">
        <authorList>
            <person name="Varghese N."/>
            <person name="Submissions S."/>
        </authorList>
    </citation>
    <scope>NUCLEOTIDE SEQUENCE [LARGE SCALE GENOMIC DNA]</scope>
    <source>
        <strain evidence="3">DSM 22965</strain>
    </source>
</reference>
<dbReference type="Pfam" id="PF05618">
    <property type="entry name" value="Zn_protease"/>
    <property type="match status" value="1"/>
</dbReference>
<proteinExistence type="predicted"/>
<dbReference type="AlphaFoldDB" id="A0A1H1LS64"/>
<feature type="domain" description="Retropepsin-like aspartic endopeptidase" evidence="1">
    <location>
        <begin position="11"/>
        <end position="143"/>
    </location>
</feature>
<dbReference type="InterPro" id="IPR021109">
    <property type="entry name" value="Peptidase_aspartic_dom_sf"/>
</dbReference>